<dbReference type="Gene3D" id="1.10.443.10">
    <property type="entry name" value="Intergrase catalytic core"/>
    <property type="match status" value="1"/>
</dbReference>
<dbReference type="Proteomes" id="UP000000536">
    <property type="component" value="Chromosome"/>
</dbReference>
<accession>Q5JD00</accession>
<dbReference type="HOGENOM" id="CLU_062372_0_0_2"/>
<gene>
    <name evidence="3" type="ordered locus">TK0381</name>
</gene>
<organism evidence="3 4">
    <name type="scientific">Thermococcus kodakarensis (strain ATCC BAA-918 / JCM 12380 / KOD1)</name>
    <name type="common">Pyrococcus kodakaraensis (strain KOD1)</name>
    <dbReference type="NCBI Taxonomy" id="69014"/>
    <lineage>
        <taxon>Archaea</taxon>
        <taxon>Methanobacteriati</taxon>
        <taxon>Methanobacteriota</taxon>
        <taxon>Thermococci</taxon>
        <taxon>Thermococcales</taxon>
        <taxon>Thermococcaceae</taxon>
        <taxon>Thermococcus</taxon>
    </lineage>
</organism>
<dbReference type="GO" id="GO:0006310">
    <property type="term" value="P:DNA recombination"/>
    <property type="evidence" value="ECO:0007669"/>
    <property type="project" value="UniProtKB-KW"/>
</dbReference>
<proteinExistence type="predicted"/>
<dbReference type="GO" id="GO:0003677">
    <property type="term" value="F:DNA binding"/>
    <property type="evidence" value="ECO:0007669"/>
    <property type="project" value="InterPro"/>
</dbReference>
<evidence type="ECO:0000256" key="1">
    <source>
        <dbReference type="ARBA" id="ARBA00023172"/>
    </source>
</evidence>
<dbReference type="InterPro" id="IPR031857">
    <property type="entry name" value="Integrase_SSV1_C"/>
</dbReference>
<feature type="domain" description="Integrase SSV1 C-terminal" evidence="2">
    <location>
        <begin position="117"/>
        <end position="278"/>
    </location>
</feature>
<dbReference type="eggNOG" id="arCOG01244">
    <property type="taxonomic scope" value="Archaea"/>
</dbReference>
<dbReference type="EMBL" id="AP006878">
    <property type="protein sequence ID" value="BAD84570.1"/>
    <property type="molecule type" value="Genomic_DNA"/>
</dbReference>
<evidence type="ECO:0000259" key="2">
    <source>
        <dbReference type="Pfam" id="PF16795"/>
    </source>
</evidence>
<keyword evidence="1" id="KW-0233">DNA recombination</keyword>
<sequence length="287" mass="32637">MLAGPAGFEPATSGLEGRSLNELWAAERANFAEWLSAEVGEETRKDYVRALDRLFGRHVIRTLEDLEKALRAEGYKRNVSKALRRLAKYLVERDIIDSNSYEKIKNIAKLKATGVREVFITNEDVRTAYNEVQKRGKPAETLFLLLVFSGIRLKQAVELLRTYDPTKLYLIDDKAARYPIFSTSKGKKKAFWAYGPRDFFERLEPLEVKYNTAKDLVAFGKVSANSIRKWHYTFLIQKGMPSEIADFIQGRVSGSVGATHYLNKAVLADEWYSAVVDDLKRVLEGGE</sequence>
<evidence type="ECO:0000313" key="4">
    <source>
        <dbReference type="Proteomes" id="UP000000536"/>
    </source>
</evidence>
<dbReference type="SUPFAM" id="SSF56349">
    <property type="entry name" value="DNA breaking-rejoining enzymes"/>
    <property type="match status" value="1"/>
</dbReference>
<reference evidence="3 4" key="1">
    <citation type="journal article" date="2005" name="Genome Res.">
        <title>Complete genome sequence of the hyperthermophilic archaeon Thermococcus kodakaraensis KOD1 and comparison with Pyrococcus genomes.</title>
        <authorList>
            <person name="Fukui T."/>
            <person name="Atomi H."/>
            <person name="Kanai T."/>
            <person name="Matsumi R."/>
            <person name="Fujiwara S."/>
            <person name="Imanaka T."/>
        </authorList>
    </citation>
    <scope>NUCLEOTIDE SEQUENCE [LARGE SCALE GENOMIC DNA]</scope>
    <source>
        <strain evidence="4">ATCC BAA-918 / JCM 12380 / KOD1</strain>
    </source>
</reference>
<dbReference type="Pfam" id="PF16795">
    <property type="entry name" value="Phage_integr_3"/>
    <property type="match status" value="1"/>
</dbReference>
<dbReference type="PhylomeDB" id="Q5JD00"/>
<dbReference type="GO" id="GO:0015074">
    <property type="term" value="P:DNA integration"/>
    <property type="evidence" value="ECO:0007669"/>
    <property type="project" value="InterPro"/>
</dbReference>
<dbReference type="KEGG" id="tko:TK0381"/>
<keyword evidence="4" id="KW-1185">Reference proteome</keyword>
<dbReference type="STRING" id="69014.TK0381"/>
<evidence type="ECO:0000313" key="3">
    <source>
        <dbReference type="EMBL" id="BAD84570.1"/>
    </source>
</evidence>
<dbReference type="InterPro" id="IPR011010">
    <property type="entry name" value="DNA_brk_join_enz"/>
</dbReference>
<dbReference type="AlphaFoldDB" id="Q5JD00"/>
<protein>
    <submittedName>
        <fullName evidence="3">SSV1 integrase homolog, C-fragment</fullName>
    </submittedName>
</protein>
<name>Q5JD00_THEKO</name>
<dbReference type="InParanoid" id="Q5JD00"/>
<dbReference type="InterPro" id="IPR013762">
    <property type="entry name" value="Integrase-like_cat_sf"/>
</dbReference>
<dbReference type="EnsemblBacteria" id="BAD84570">
    <property type="protein sequence ID" value="BAD84570"/>
    <property type="gene ID" value="TK0381"/>
</dbReference>
<dbReference type="PATRIC" id="fig|69014.16.peg.378"/>